<keyword evidence="6 8" id="KW-1133">Transmembrane helix</keyword>
<organism evidence="10 11">
    <name type="scientific">Morella rubra</name>
    <name type="common">Chinese bayberry</name>
    <dbReference type="NCBI Taxonomy" id="262757"/>
    <lineage>
        <taxon>Eukaryota</taxon>
        <taxon>Viridiplantae</taxon>
        <taxon>Streptophyta</taxon>
        <taxon>Embryophyta</taxon>
        <taxon>Tracheophyta</taxon>
        <taxon>Spermatophyta</taxon>
        <taxon>Magnoliopsida</taxon>
        <taxon>eudicotyledons</taxon>
        <taxon>Gunneridae</taxon>
        <taxon>Pentapetalae</taxon>
        <taxon>rosids</taxon>
        <taxon>fabids</taxon>
        <taxon>Fagales</taxon>
        <taxon>Myricaceae</taxon>
        <taxon>Morella</taxon>
    </lineage>
</organism>
<evidence type="ECO:0000256" key="8">
    <source>
        <dbReference type="RuleBase" id="RU361233"/>
    </source>
</evidence>
<sequence>MEVGLVEMSVFLRICAILFLVLTASLLGSDAQTKLVFYLERKATFRDLDALIILVYVESGAACYYLLQVCKSPFSAWFEGNLKWPSPICLAWVCFLLDQAYITFAANSAALESSLFAVTGEKEFQWMKLCNRFTRFCIQIGGALLCGYVASFLMAVISFLSAFNLFRNYSPKRFLSLKEK</sequence>
<feature type="transmembrane region" description="Helical" evidence="8">
    <location>
        <begin position="140"/>
        <end position="166"/>
    </location>
</feature>
<evidence type="ECO:0000256" key="7">
    <source>
        <dbReference type="ARBA" id="ARBA00023136"/>
    </source>
</evidence>
<evidence type="ECO:0000256" key="4">
    <source>
        <dbReference type="ARBA" id="ARBA00022475"/>
    </source>
</evidence>
<dbReference type="NCBIfam" id="TIGR01569">
    <property type="entry name" value="A_tha_TIGR01569"/>
    <property type="match status" value="1"/>
</dbReference>
<gene>
    <name evidence="10" type="ORF">CJ030_MR8G028306</name>
</gene>
<dbReference type="OrthoDB" id="689315at2759"/>
<dbReference type="GO" id="GO:0005886">
    <property type="term" value="C:plasma membrane"/>
    <property type="evidence" value="ECO:0007669"/>
    <property type="project" value="UniProtKB-SubCell"/>
</dbReference>
<comment type="subunit">
    <text evidence="3 8">Homodimer and heterodimers.</text>
</comment>
<dbReference type="PANTHER" id="PTHR33573:SF30">
    <property type="entry name" value="CASP-LIKE PROTEIN 2C1-RELATED"/>
    <property type="match status" value="1"/>
</dbReference>
<dbReference type="InterPro" id="IPR006459">
    <property type="entry name" value="CASP/CASPL"/>
</dbReference>
<dbReference type="PANTHER" id="PTHR33573">
    <property type="entry name" value="CASP-LIKE PROTEIN 4A4"/>
    <property type="match status" value="1"/>
</dbReference>
<keyword evidence="7 8" id="KW-0472">Membrane</keyword>
<protein>
    <recommendedName>
        <fullName evidence="8">CASP-like protein</fullName>
    </recommendedName>
</protein>
<dbReference type="InterPro" id="IPR006702">
    <property type="entry name" value="CASP_dom"/>
</dbReference>
<evidence type="ECO:0000259" key="9">
    <source>
        <dbReference type="Pfam" id="PF04535"/>
    </source>
</evidence>
<reference evidence="10 11" key="1">
    <citation type="journal article" date="2019" name="Plant Biotechnol. J.">
        <title>The red bayberry genome and genetic basis of sex determination.</title>
        <authorList>
            <person name="Jia H.M."/>
            <person name="Jia H.J."/>
            <person name="Cai Q.L."/>
            <person name="Wang Y."/>
            <person name="Zhao H.B."/>
            <person name="Yang W.F."/>
            <person name="Wang G.Y."/>
            <person name="Li Y.H."/>
            <person name="Zhan D.L."/>
            <person name="Shen Y.T."/>
            <person name="Niu Q.F."/>
            <person name="Chang L."/>
            <person name="Qiu J."/>
            <person name="Zhao L."/>
            <person name="Xie H.B."/>
            <person name="Fu W.Y."/>
            <person name="Jin J."/>
            <person name="Li X.W."/>
            <person name="Jiao Y."/>
            <person name="Zhou C.C."/>
            <person name="Tu T."/>
            <person name="Chai C.Y."/>
            <person name="Gao J.L."/>
            <person name="Fan L.J."/>
            <person name="van de Weg E."/>
            <person name="Wang J.Y."/>
            <person name="Gao Z.S."/>
        </authorList>
    </citation>
    <scope>NUCLEOTIDE SEQUENCE [LARGE SCALE GENOMIC DNA]</scope>
    <source>
        <tissue evidence="10">Leaves</tissue>
    </source>
</reference>
<dbReference type="EMBL" id="RXIC02000026">
    <property type="protein sequence ID" value="KAB1204225.1"/>
    <property type="molecule type" value="Genomic_DNA"/>
</dbReference>
<feature type="transmembrane region" description="Helical" evidence="8">
    <location>
        <begin position="6"/>
        <end position="27"/>
    </location>
</feature>
<feature type="transmembrane region" description="Helical" evidence="8">
    <location>
        <begin position="48"/>
        <end position="67"/>
    </location>
</feature>
<comment type="caution">
    <text evidence="8">Lacks conserved residue(s) required for the propagation of feature annotation.</text>
</comment>
<accession>A0A6A1UV02</accession>
<evidence type="ECO:0000313" key="11">
    <source>
        <dbReference type="Proteomes" id="UP000516437"/>
    </source>
</evidence>
<dbReference type="AlphaFoldDB" id="A0A6A1UV02"/>
<evidence type="ECO:0000256" key="1">
    <source>
        <dbReference type="ARBA" id="ARBA00004651"/>
    </source>
</evidence>
<feature type="domain" description="Casparian strip membrane protein" evidence="9">
    <location>
        <begin position="8"/>
        <end position="153"/>
    </location>
</feature>
<dbReference type="Proteomes" id="UP000516437">
    <property type="component" value="Chromosome 8"/>
</dbReference>
<comment type="caution">
    <text evidence="10">The sequence shown here is derived from an EMBL/GenBank/DDBJ whole genome shotgun (WGS) entry which is preliminary data.</text>
</comment>
<evidence type="ECO:0000256" key="5">
    <source>
        <dbReference type="ARBA" id="ARBA00022692"/>
    </source>
</evidence>
<comment type="subcellular location">
    <subcellularLocation>
        <location evidence="1 8">Cell membrane</location>
        <topology evidence="1 8">Multi-pass membrane protein</topology>
    </subcellularLocation>
</comment>
<dbReference type="Pfam" id="PF04535">
    <property type="entry name" value="CASP_dom"/>
    <property type="match status" value="1"/>
</dbReference>
<proteinExistence type="inferred from homology"/>
<evidence type="ECO:0000256" key="6">
    <source>
        <dbReference type="ARBA" id="ARBA00022989"/>
    </source>
</evidence>
<evidence type="ECO:0000313" key="10">
    <source>
        <dbReference type="EMBL" id="KAB1204225.1"/>
    </source>
</evidence>
<keyword evidence="5 8" id="KW-0812">Transmembrane</keyword>
<name>A0A6A1UV02_9ROSI</name>
<evidence type="ECO:0000256" key="3">
    <source>
        <dbReference type="ARBA" id="ARBA00011489"/>
    </source>
</evidence>
<comment type="similarity">
    <text evidence="2 8">Belongs to the Casparian strip membrane proteins (CASP) family.</text>
</comment>
<keyword evidence="4 8" id="KW-1003">Cell membrane</keyword>
<evidence type="ECO:0000256" key="2">
    <source>
        <dbReference type="ARBA" id="ARBA00007651"/>
    </source>
</evidence>
<keyword evidence="11" id="KW-1185">Reference proteome</keyword>